<evidence type="ECO:0000259" key="7">
    <source>
        <dbReference type="Pfam" id="PF00775"/>
    </source>
</evidence>
<comment type="cofactor">
    <cofactor evidence="1">
        <name>Fe(3+)</name>
        <dbReference type="ChEBI" id="CHEBI:29034"/>
    </cofactor>
</comment>
<sequence>MSVPKQSSRFDPTFTQNVIDAMGPNTEPRTREIFTALFRHVHDFAREVELTTDEWMAGVHFINAIGQISDAKRNEGQRISDVIGLESLVDEIAHKVATESPDDAPTSSSILGPFWSPNAPFRENGDSVIMSPHKGQVALMHGVVSDFVTKKPIAHALFDFWQASSNGKYDFQDPDNQVDNNLRGKFYTNEKGEYHFYCLRPTAYSLPTDGPAGTLFKLLDRHPFRPAHIHLMISHPEYKQVVTQIFPKDDPYLSTDTVFAVKGDLVVDFKPKTGDPKAELDLEYNVILAPKGYEGIASAPEAHGSAGEQARL</sequence>
<comment type="similarity">
    <text evidence="2">Belongs to the intradiol ring-cleavage dioxygenase family.</text>
</comment>
<gene>
    <name evidence="9" type="ORF">PVAG01_08975</name>
</gene>
<dbReference type="Gene3D" id="2.60.130.10">
    <property type="entry name" value="Aromatic compound dioxygenase"/>
    <property type="match status" value="1"/>
</dbReference>
<keyword evidence="4" id="KW-0223">Dioxygenase</keyword>
<feature type="domain" description="Catechol dioxygenase N-terminal" evidence="8">
    <location>
        <begin position="28"/>
        <end position="98"/>
    </location>
</feature>
<evidence type="ECO:0000256" key="5">
    <source>
        <dbReference type="ARBA" id="ARBA00023002"/>
    </source>
</evidence>
<evidence type="ECO:0000256" key="4">
    <source>
        <dbReference type="ARBA" id="ARBA00022964"/>
    </source>
</evidence>
<dbReference type="InterPro" id="IPR000627">
    <property type="entry name" value="Intradiol_dOase_C"/>
</dbReference>
<keyword evidence="5" id="KW-0560">Oxidoreductase</keyword>
<keyword evidence="6" id="KW-0408">Iron</keyword>
<accession>A0ABR4PAY2</accession>
<dbReference type="SUPFAM" id="SSF49482">
    <property type="entry name" value="Aromatic compound dioxygenase"/>
    <property type="match status" value="1"/>
</dbReference>
<keyword evidence="10" id="KW-1185">Reference proteome</keyword>
<dbReference type="PANTHER" id="PTHR33711:SF5">
    <property type="entry name" value="INTRADIOL RING-CLEAVAGE DIOXYGENASE PRCA"/>
    <property type="match status" value="1"/>
</dbReference>
<dbReference type="InterPro" id="IPR007535">
    <property type="entry name" value="Catechol_dOase_N"/>
</dbReference>
<name>A0ABR4PAY2_9HELO</name>
<dbReference type="Pfam" id="PF04444">
    <property type="entry name" value="Dioxygenase_N"/>
    <property type="match status" value="1"/>
</dbReference>
<evidence type="ECO:0000313" key="10">
    <source>
        <dbReference type="Proteomes" id="UP001629113"/>
    </source>
</evidence>
<evidence type="ECO:0000259" key="8">
    <source>
        <dbReference type="Pfam" id="PF04444"/>
    </source>
</evidence>
<evidence type="ECO:0000256" key="3">
    <source>
        <dbReference type="ARBA" id="ARBA00022723"/>
    </source>
</evidence>
<evidence type="ECO:0000256" key="6">
    <source>
        <dbReference type="ARBA" id="ARBA00023004"/>
    </source>
</evidence>
<dbReference type="PANTHER" id="PTHR33711">
    <property type="entry name" value="DIOXYGENASE, PUTATIVE (AFU_ORTHOLOGUE AFUA_2G02910)-RELATED"/>
    <property type="match status" value="1"/>
</dbReference>
<keyword evidence="3" id="KW-0479">Metal-binding</keyword>
<dbReference type="Pfam" id="PF00775">
    <property type="entry name" value="Dioxygenase_C"/>
    <property type="match status" value="1"/>
</dbReference>
<dbReference type="Proteomes" id="UP001629113">
    <property type="component" value="Unassembled WGS sequence"/>
</dbReference>
<dbReference type="EMBL" id="JBFCZG010000007">
    <property type="protein sequence ID" value="KAL3420476.1"/>
    <property type="molecule type" value="Genomic_DNA"/>
</dbReference>
<evidence type="ECO:0000256" key="2">
    <source>
        <dbReference type="ARBA" id="ARBA00007825"/>
    </source>
</evidence>
<dbReference type="InterPro" id="IPR015889">
    <property type="entry name" value="Intradiol_dOase_core"/>
</dbReference>
<dbReference type="InterPro" id="IPR050770">
    <property type="entry name" value="Intradiol_RC_Dioxygenase"/>
</dbReference>
<proteinExistence type="inferred from homology"/>
<evidence type="ECO:0000313" key="9">
    <source>
        <dbReference type="EMBL" id="KAL3420476.1"/>
    </source>
</evidence>
<evidence type="ECO:0000256" key="1">
    <source>
        <dbReference type="ARBA" id="ARBA00001965"/>
    </source>
</evidence>
<comment type="caution">
    <text evidence="9">The sequence shown here is derived from an EMBL/GenBank/DDBJ whole genome shotgun (WGS) entry which is preliminary data.</text>
</comment>
<feature type="domain" description="Intradiol ring-cleavage dioxygenases" evidence="7">
    <location>
        <begin position="111"/>
        <end position="289"/>
    </location>
</feature>
<dbReference type="CDD" id="cd03461">
    <property type="entry name" value="1_2-HQD"/>
    <property type="match status" value="1"/>
</dbReference>
<dbReference type="InterPro" id="IPR039390">
    <property type="entry name" value="1_2-HQD/HQD"/>
</dbReference>
<protein>
    <submittedName>
        <fullName evidence="9">Catechol 1,2-dioxygenase 3</fullName>
    </submittedName>
</protein>
<reference evidence="9 10" key="1">
    <citation type="submission" date="2024-06" db="EMBL/GenBank/DDBJ databases">
        <title>Complete genome of Phlyctema vagabunda strain 19-DSS-EL-015.</title>
        <authorList>
            <person name="Fiorenzani C."/>
        </authorList>
    </citation>
    <scope>NUCLEOTIDE SEQUENCE [LARGE SCALE GENOMIC DNA]</scope>
    <source>
        <strain evidence="9 10">19-DSS-EL-015</strain>
    </source>
</reference>
<organism evidence="9 10">
    <name type="scientific">Phlyctema vagabunda</name>
    <dbReference type="NCBI Taxonomy" id="108571"/>
    <lineage>
        <taxon>Eukaryota</taxon>
        <taxon>Fungi</taxon>
        <taxon>Dikarya</taxon>
        <taxon>Ascomycota</taxon>
        <taxon>Pezizomycotina</taxon>
        <taxon>Leotiomycetes</taxon>
        <taxon>Helotiales</taxon>
        <taxon>Dermateaceae</taxon>
        <taxon>Phlyctema</taxon>
    </lineage>
</organism>